<reference evidence="1 2" key="1">
    <citation type="journal article" date="2023" name="Elife">
        <title>Identification of key yeast species and microbe-microbe interactions impacting larval growth of Drosophila in the wild.</title>
        <authorList>
            <person name="Mure A."/>
            <person name="Sugiura Y."/>
            <person name="Maeda R."/>
            <person name="Honda K."/>
            <person name="Sakurai N."/>
            <person name="Takahashi Y."/>
            <person name="Watada M."/>
            <person name="Katoh T."/>
            <person name="Gotoh A."/>
            <person name="Gotoh Y."/>
            <person name="Taniguchi I."/>
            <person name="Nakamura K."/>
            <person name="Hayashi T."/>
            <person name="Katayama T."/>
            <person name="Uemura T."/>
            <person name="Hattori Y."/>
        </authorList>
    </citation>
    <scope>NUCLEOTIDE SEQUENCE [LARGE SCALE GENOMIC DNA]</scope>
    <source>
        <strain evidence="1 2">SB-73</strain>
    </source>
</reference>
<dbReference type="AlphaFoldDB" id="A0AAV5RLR1"/>
<evidence type="ECO:0000313" key="2">
    <source>
        <dbReference type="Proteomes" id="UP001362899"/>
    </source>
</evidence>
<proteinExistence type="predicted"/>
<keyword evidence="2" id="KW-1185">Reference proteome</keyword>
<comment type="caution">
    <text evidence="1">The sequence shown here is derived from an EMBL/GenBank/DDBJ whole genome shotgun (WGS) entry which is preliminary data.</text>
</comment>
<evidence type="ECO:0000313" key="1">
    <source>
        <dbReference type="EMBL" id="GMM52464.1"/>
    </source>
</evidence>
<gene>
    <name evidence="1" type="ORF">DASB73_034270</name>
</gene>
<dbReference type="EMBL" id="BTGC01000008">
    <property type="protein sequence ID" value="GMM52464.1"/>
    <property type="molecule type" value="Genomic_DNA"/>
</dbReference>
<organism evidence="1 2">
    <name type="scientific">Starmerella bacillaris</name>
    <name type="common">Yeast</name>
    <name type="synonym">Candida zemplinina</name>
    <dbReference type="NCBI Taxonomy" id="1247836"/>
    <lineage>
        <taxon>Eukaryota</taxon>
        <taxon>Fungi</taxon>
        <taxon>Dikarya</taxon>
        <taxon>Ascomycota</taxon>
        <taxon>Saccharomycotina</taxon>
        <taxon>Dipodascomycetes</taxon>
        <taxon>Dipodascales</taxon>
        <taxon>Trichomonascaceae</taxon>
        <taxon>Starmerella</taxon>
    </lineage>
</organism>
<accession>A0AAV5RLR1</accession>
<protein>
    <recommendedName>
        <fullName evidence="3">Genetic interactor of prohibitin 5, mitochondrial</fullName>
    </recommendedName>
</protein>
<sequence length="263" mass="31187">MLHRNLSYFEDVFTRNHLRFLAQTSFARYKYITETDKINALLDFFQNNELQWTLDARRKDAAAIAKLFELAFTTYRVQPFPLRKLLAISPTICDRKSIVYRINNARMPAIRTFKEHMAKVEECSKMQLRDIDQEFWTFHQFLERNNLKKGLNKRKVPLRLEDLSYSDVTALGKPIAPSRQKNILRKFYNKILEDSFKPVHPEILNHVMKQLSNQNLSRIYRRRLQILGVRLFTINKKDYSIIKIPHAILKNIPFSGSVPIDTE</sequence>
<name>A0AAV5RLR1_STABA</name>
<evidence type="ECO:0008006" key="3">
    <source>
        <dbReference type="Google" id="ProtNLM"/>
    </source>
</evidence>
<dbReference type="Proteomes" id="UP001362899">
    <property type="component" value="Unassembled WGS sequence"/>
</dbReference>